<dbReference type="EMBL" id="WOSW01000040">
    <property type="protein sequence ID" value="NHO33830.1"/>
    <property type="molecule type" value="Genomic_DNA"/>
</dbReference>
<feature type="compositionally biased region" description="Polar residues" evidence="8">
    <location>
        <begin position="245"/>
        <end position="254"/>
    </location>
</feature>
<keyword evidence="11" id="KW-0969">Cilium</keyword>
<dbReference type="PRINTS" id="PR01005">
    <property type="entry name" value="FLGHOOKAP1"/>
</dbReference>
<evidence type="ECO:0000256" key="3">
    <source>
        <dbReference type="ARBA" id="ARBA00009677"/>
    </source>
</evidence>
<keyword evidence="11" id="KW-0966">Cell projection</keyword>
<evidence type="ECO:0000256" key="4">
    <source>
        <dbReference type="ARBA" id="ARBA00016244"/>
    </source>
</evidence>
<name>A0ABX0KCU9_9PROT</name>
<gene>
    <name evidence="7 11" type="primary">flgK</name>
    <name evidence="11" type="ORF">GOB84_14975</name>
</gene>
<evidence type="ECO:0000256" key="6">
    <source>
        <dbReference type="ARBA" id="ARBA00023143"/>
    </source>
</evidence>
<evidence type="ECO:0000313" key="11">
    <source>
        <dbReference type="EMBL" id="NHO33830.1"/>
    </source>
</evidence>
<feature type="region of interest" description="Disordered" evidence="8">
    <location>
        <begin position="227"/>
        <end position="254"/>
    </location>
</feature>
<evidence type="ECO:0000313" key="12">
    <source>
        <dbReference type="Proteomes" id="UP000615326"/>
    </source>
</evidence>
<dbReference type="Pfam" id="PF22638">
    <property type="entry name" value="FlgK_D1"/>
    <property type="match status" value="1"/>
</dbReference>
<proteinExistence type="inferred from homology"/>
<evidence type="ECO:0000256" key="8">
    <source>
        <dbReference type="SAM" id="MobiDB-lite"/>
    </source>
</evidence>
<evidence type="ECO:0000256" key="1">
    <source>
        <dbReference type="ARBA" id="ARBA00004365"/>
    </source>
</evidence>
<dbReference type="InterPro" id="IPR053927">
    <property type="entry name" value="FlgK_helical"/>
</dbReference>
<evidence type="ECO:0000256" key="7">
    <source>
        <dbReference type="RuleBase" id="RU362065"/>
    </source>
</evidence>
<comment type="subcellular location">
    <subcellularLocation>
        <location evidence="1 7">Bacterial flagellum</location>
    </subcellularLocation>
    <subcellularLocation>
        <location evidence="2 7">Secreted</location>
    </subcellularLocation>
</comment>
<comment type="caution">
    <text evidence="11">The sequence shown here is derived from an EMBL/GenBank/DDBJ whole genome shotgun (WGS) entry which is preliminary data.</text>
</comment>
<reference evidence="11 12" key="1">
    <citation type="journal article" date="2020" name="Int. J. Syst. Evol. Microbiol.">
        <title>Novel acetic acid bacteria from cider fermentations: Acetobacter conturbans sp. nov. and Acetobacter fallax sp. nov.</title>
        <authorList>
            <person name="Sombolestani A.S."/>
            <person name="Cleenwerck I."/>
            <person name="Cnockaert M."/>
            <person name="Borremans W."/>
            <person name="Wieme A.D."/>
            <person name="De Vuyst L."/>
            <person name="Vandamme P."/>
        </authorList>
    </citation>
    <scope>NUCLEOTIDE SEQUENCE [LARGE SCALE GENOMIC DNA]</scope>
    <source>
        <strain evidence="11 12">LMG 1637</strain>
    </source>
</reference>
<feature type="domain" description="Flagellar hook-associated protein FlgK helical" evidence="10">
    <location>
        <begin position="105"/>
        <end position="330"/>
    </location>
</feature>
<dbReference type="NCBIfam" id="TIGR02492">
    <property type="entry name" value="flgK_ends"/>
    <property type="match status" value="1"/>
</dbReference>
<comment type="similarity">
    <text evidence="3 7">Belongs to the flagella basal body rod proteins family.</text>
</comment>
<dbReference type="Pfam" id="PF06429">
    <property type="entry name" value="Flg_bbr_C"/>
    <property type="match status" value="1"/>
</dbReference>
<dbReference type="PANTHER" id="PTHR30033:SF1">
    <property type="entry name" value="FLAGELLAR HOOK-ASSOCIATED PROTEIN 1"/>
    <property type="match status" value="1"/>
</dbReference>
<keyword evidence="5 7" id="KW-0964">Secreted</keyword>
<dbReference type="PANTHER" id="PTHR30033">
    <property type="entry name" value="FLAGELLAR HOOK-ASSOCIATED PROTEIN 1"/>
    <property type="match status" value="1"/>
</dbReference>
<organism evidence="11 12">
    <name type="scientific">Acetobacter fallax</name>
    <dbReference type="NCBI Taxonomy" id="1737473"/>
    <lineage>
        <taxon>Bacteria</taxon>
        <taxon>Pseudomonadati</taxon>
        <taxon>Pseudomonadota</taxon>
        <taxon>Alphaproteobacteria</taxon>
        <taxon>Acetobacterales</taxon>
        <taxon>Acetobacteraceae</taxon>
        <taxon>Acetobacter</taxon>
    </lineage>
</organism>
<dbReference type="InterPro" id="IPR002371">
    <property type="entry name" value="FlgK"/>
</dbReference>
<evidence type="ECO:0000259" key="9">
    <source>
        <dbReference type="Pfam" id="PF06429"/>
    </source>
</evidence>
<sequence>MDLNSSLSIATSGLEGTQYALGVLSQNVSNASTTGYVEEVANLNSKDTTGTGSGVQIGLTTRNVNDALEAGLYTQNATVEALTVKDNSLSAITALQGSTSSDSGSSATLSDELGNVSNALTSLVSNPTDATAQATVISDAESLTSTVSTLSSAYQTQRQSAEDSIVTGVSSINTDLTTIGSISQQIMALKVQGASVADLENQRASVMSDLSSKLSVTFTETSKGDMLVKTDNGTQLPTEPDASSGIETPSSTWPLSTESITLSTASAYSASTSSTNGIPGIDLTINGTATDITSSLTGGSLGANIDLRDNVYPKMQAQLDSFSYALANRFQSSGLALFTSSANSMTFSGGTTLASDGSIATADSNTVTSTNITGLSSTLQVNPSFTDDTSLLAPDGSTTTVQKVLSTALGSASGDVSGDLAAPTSSGSIQVGYSGASSLSSLATTLTSTQAAVAATATSSLSTATSVQTSLSTKVSNVSGVNVDNEMSNMIALQNAYTANAKVVTVVQTMWTALLDAV</sequence>
<dbReference type="SUPFAM" id="SSF64518">
    <property type="entry name" value="Phase 1 flagellin"/>
    <property type="match status" value="1"/>
</dbReference>
<dbReference type="RefSeq" id="WP_173578296.1">
    <property type="nucleotide sequence ID" value="NZ_WOSW01000040.1"/>
</dbReference>
<evidence type="ECO:0000256" key="2">
    <source>
        <dbReference type="ARBA" id="ARBA00004613"/>
    </source>
</evidence>
<dbReference type="InterPro" id="IPR010930">
    <property type="entry name" value="Flg_bb/hook_C_dom"/>
</dbReference>
<dbReference type="Proteomes" id="UP000615326">
    <property type="component" value="Unassembled WGS sequence"/>
</dbReference>
<keyword evidence="11" id="KW-0282">Flagellum</keyword>
<keyword evidence="6 7" id="KW-0975">Bacterial flagellum</keyword>
<feature type="domain" description="Flagellar basal-body/hook protein C-terminal" evidence="9">
    <location>
        <begin position="478"/>
        <end position="515"/>
    </location>
</feature>
<protein>
    <recommendedName>
        <fullName evidence="4 7">Flagellar hook-associated protein 1</fullName>
        <shortName evidence="7">HAP1</shortName>
    </recommendedName>
</protein>
<keyword evidence="12" id="KW-1185">Reference proteome</keyword>
<accession>A0ABX0KCU9</accession>
<evidence type="ECO:0000256" key="5">
    <source>
        <dbReference type="ARBA" id="ARBA00022525"/>
    </source>
</evidence>
<evidence type="ECO:0000259" key="10">
    <source>
        <dbReference type="Pfam" id="PF22638"/>
    </source>
</evidence>